<accession>A0A174IKU8</accession>
<feature type="transmembrane region" description="Helical" evidence="1">
    <location>
        <begin position="229"/>
        <end position="252"/>
    </location>
</feature>
<feature type="transmembrane region" description="Helical" evidence="1">
    <location>
        <begin position="21"/>
        <end position="39"/>
    </location>
</feature>
<keyword evidence="1" id="KW-1133">Transmembrane helix</keyword>
<feature type="transmembrane region" description="Helical" evidence="1">
    <location>
        <begin position="59"/>
        <end position="77"/>
    </location>
</feature>
<dbReference type="OrthoDB" id="1707305at2"/>
<dbReference type="AlphaFoldDB" id="A0A174IKU8"/>
<feature type="transmembrane region" description="Helical" evidence="1">
    <location>
        <begin position="149"/>
        <end position="166"/>
    </location>
</feature>
<sequence>MLNYLKSEFYRILHGREIYSATAALAGLTVLMNLVLFAFDRLTPDFPYATVTFSLNMMTGSMPMLLMAGLIIVLFLFSDEYKNGTLKNAISYGISRNAFFTGKCIACAAAAFLSMLVVLAVYIGSAYLLLNTEGSMPVRQLLTGTAVNLPAAFASVILASALCCCFKKETAVVLWWLGIMWWLPVVCFFLGLKIESIERISEWMPWNYLKYEVSVNMSGYRCLWDTPEGAAKCLIAGAIGILIFYAAGILAFRKREIS</sequence>
<feature type="transmembrane region" description="Helical" evidence="1">
    <location>
        <begin position="98"/>
        <end position="129"/>
    </location>
</feature>
<dbReference type="Pfam" id="PF12730">
    <property type="entry name" value="ABC2_membrane_4"/>
    <property type="match status" value="1"/>
</dbReference>
<dbReference type="EMBL" id="CYZU01000039">
    <property type="protein sequence ID" value="CUO86157.1"/>
    <property type="molecule type" value="Genomic_DNA"/>
</dbReference>
<protein>
    <submittedName>
        <fullName evidence="2">Uncharacterized protein conserved in bacteria</fullName>
    </submittedName>
</protein>
<feature type="transmembrane region" description="Helical" evidence="1">
    <location>
        <begin position="173"/>
        <end position="194"/>
    </location>
</feature>
<organism evidence="2 3">
    <name type="scientific">Faecalicatena contorta</name>
    <dbReference type="NCBI Taxonomy" id="39482"/>
    <lineage>
        <taxon>Bacteria</taxon>
        <taxon>Bacillati</taxon>
        <taxon>Bacillota</taxon>
        <taxon>Clostridia</taxon>
        <taxon>Lachnospirales</taxon>
        <taxon>Lachnospiraceae</taxon>
        <taxon>Faecalicatena</taxon>
    </lineage>
</organism>
<gene>
    <name evidence="2" type="ORF">ERS852491_03540</name>
</gene>
<dbReference type="RefSeq" id="WP_055154492.1">
    <property type="nucleotide sequence ID" value="NZ_CYZU01000039.1"/>
</dbReference>
<evidence type="ECO:0000313" key="3">
    <source>
        <dbReference type="Proteomes" id="UP000095544"/>
    </source>
</evidence>
<evidence type="ECO:0000256" key="1">
    <source>
        <dbReference type="SAM" id="Phobius"/>
    </source>
</evidence>
<reference evidence="2 3" key="1">
    <citation type="submission" date="2015-09" db="EMBL/GenBank/DDBJ databases">
        <authorList>
            <consortium name="Pathogen Informatics"/>
        </authorList>
    </citation>
    <scope>NUCLEOTIDE SEQUENCE [LARGE SCALE GENOMIC DNA]</scope>
    <source>
        <strain evidence="2 3">2789STDY5834876</strain>
    </source>
</reference>
<dbReference type="STRING" id="39482.ERS852491_03540"/>
<name>A0A174IKU8_9FIRM</name>
<keyword evidence="1" id="KW-0812">Transmembrane</keyword>
<proteinExistence type="predicted"/>
<keyword evidence="1" id="KW-0472">Membrane</keyword>
<dbReference type="Proteomes" id="UP000095544">
    <property type="component" value="Unassembled WGS sequence"/>
</dbReference>
<evidence type="ECO:0000313" key="2">
    <source>
        <dbReference type="EMBL" id="CUO86157.1"/>
    </source>
</evidence>